<dbReference type="AlphaFoldDB" id="A0A5B8CS54"/>
<dbReference type="GO" id="GO:0006826">
    <property type="term" value="P:iron ion transport"/>
    <property type="evidence" value="ECO:0007669"/>
    <property type="project" value="UniProtKB-KW"/>
</dbReference>
<keyword evidence="5 11" id="KW-0812">Transmembrane</keyword>
<dbReference type="InterPro" id="IPR000531">
    <property type="entry name" value="Beta-barrel_TonB"/>
</dbReference>
<dbReference type="SUPFAM" id="SSF56935">
    <property type="entry name" value="Porins"/>
    <property type="match status" value="1"/>
</dbReference>
<dbReference type="CDD" id="cd01347">
    <property type="entry name" value="ligand_gated_channel"/>
    <property type="match status" value="1"/>
</dbReference>
<comment type="subcellular location">
    <subcellularLocation>
        <location evidence="1 11">Cell outer membrane</location>
        <topology evidence="1 11">Multi-pass membrane protein</topology>
    </subcellularLocation>
</comment>
<dbReference type="InterPro" id="IPR039426">
    <property type="entry name" value="TonB-dep_rcpt-like"/>
</dbReference>
<dbReference type="KEGG" id="mmec:FIU01_04795"/>
<keyword evidence="13" id="KW-0732">Signal</keyword>
<organism evidence="16 17">
    <name type="scientific">Methylophilus medardicus</name>
    <dbReference type="NCBI Taxonomy" id="2588534"/>
    <lineage>
        <taxon>Bacteria</taxon>
        <taxon>Pseudomonadati</taxon>
        <taxon>Pseudomonadota</taxon>
        <taxon>Betaproteobacteria</taxon>
        <taxon>Nitrosomonadales</taxon>
        <taxon>Methylophilaceae</taxon>
        <taxon>Methylophilus</taxon>
    </lineage>
</organism>
<evidence type="ECO:0000256" key="4">
    <source>
        <dbReference type="ARBA" id="ARBA00022496"/>
    </source>
</evidence>
<dbReference type="Pfam" id="PF07715">
    <property type="entry name" value="Plug"/>
    <property type="match status" value="1"/>
</dbReference>
<evidence type="ECO:0000313" key="16">
    <source>
        <dbReference type="EMBL" id="QDC43906.1"/>
    </source>
</evidence>
<dbReference type="Pfam" id="PF00593">
    <property type="entry name" value="TonB_dep_Rec_b-barrel"/>
    <property type="match status" value="1"/>
</dbReference>
<feature type="domain" description="TonB-dependent receptor plug" evidence="15">
    <location>
        <begin position="45"/>
        <end position="152"/>
    </location>
</feature>
<evidence type="ECO:0000256" key="5">
    <source>
        <dbReference type="ARBA" id="ARBA00022692"/>
    </source>
</evidence>
<evidence type="ECO:0000256" key="9">
    <source>
        <dbReference type="ARBA" id="ARBA00023136"/>
    </source>
</evidence>
<dbReference type="Proteomes" id="UP000311008">
    <property type="component" value="Chromosome"/>
</dbReference>
<evidence type="ECO:0000259" key="14">
    <source>
        <dbReference type="Pfam" id="PF00593"/>
    </source>
</evidence>
<keyword evidence="8 12" id="KW-0798">TonB box</keyword>
<dbReference type="EMBL" id="CP040946">
    <property type="protein sequence ID" value="QDC43906.1"/>
    <property type="molecule type" value="Genomic_DNA"/>
</dbReference>
<feature type="domain" description="TonB-dependent receptor-like beta-barrel" evidence="14">
    <location>
        <begin position="246"/>
        <end position="656"/>
    </location>
</feature>
<keyword evidence="17" id="KW-1185">Reference proteome</keyword>
<keyword evidence="7" id="KW-0406">Ion transport</keyword>
<dbReference type="PANTHER" id="PTHR32552">
    <property type="entry name" value="FERRICHROME IRON RECEPTOR-RELATED"/>
    <property type="match status" value="1"/>
</dbReference>
<dbReference type="GO" id="GO:0009279">
    <property type="term" value="C:cell outer membrane"/>
    <property type="evidence" value="ECO:0007669"/>
    <property type="project" value="UniProtKB-SubCell"/>
</dbReference>
<proteinExistence type="inferred from homology"/>
<keyword evidence="4" id="KW-0410">Iron transport</keyword>
<keyword evidence="2 11" id="KW-0813">Transport</keyword>
<accession>A0A5B8CS54</accession>
<evidence type="ECO:0000259" key="15">
    <source>
        <dbReference type="Pfam" id="PF07715"/>
    </source>
</evidence>
<feature type="signal peptide" evidence="13">
    <location>
        <begin position="1"/>
        <end position="21"/>
    </location>
</feature>
<evidence type="ECO:0000256" key="1">
    <source>
        <dbReference type="ARBA" id="ARBA00004571"/>
    </source>
</evidence>
<feature type="chain" id="PRO_5022908830" evidence="13">
    <location>
        <begin position="22"/>
        <end position="700"/>
    </location>
</feature>
<gene>
    <name evidence="16" type="ORF">FIU01_04795</name>
</gene>
<evidence type="ECO:0000313" key="17">
    <source>
        <dbReference type="Proteomes" id="UP000311008"/>
    </source>
</evidence>
<name>A0A5B8CS54_9PROT</name>
<evidence type="ECO:0000256" key="8">
    <source>
        <dbReference type="ARBA" id="ARBA00023077"/>
    </source>
</evidence>
<keyword evidence="16" id="KW-0675">Receptor</keyword>
<dbReference type="InterPro" id="IPR012910">
    <property type="entry name" value="Plug_dom"/>
</dbReference>
<evidence type="ECO:0000256" key="11">
    <source>
        <dbReference type="PROSITE-ProRule" id="PRU01360"/>
    </source>
</evidence>
<keyword evidence="3 11" id="KW-1134">Transmembrane beta strand</keyword>
<keyword evidence="10 11" id="KW-0998">Cell outer membrane</keyword>
<evidence type="ECO:0000256" key="6">
    <source>
        <dbReference type="ARBA" id="ARBA00023004"/>
    </source>
</evidence>
<evidence type="ECO:0000256" key="13">
    <source>
        <dbReference type="SAM" id="SignalP"/>
    </source>
</evidence>
<protein>
    <submittedName>
        <fullName evidence="16">TonB-dependent receptor</fullName>
    </submittedName>
</protein>
<evidence type="ECO:0000256" key="12">
    <source>
        <dbReference type="RuleBase" id="RU003357"/>
    </source>
</evidence>
<dbReference type="InterPro" id="IPR036942">
    <property type="entry name" value="Beta-barrel_TonB_sf"/>
</dbReference>
<reference evidence="17" key="1">
    <citation type="journal article" date="2019" name="ISME J.">
        <title>Evolution in action: habitat transition from sediment to the pelagial leads to genome streamlining in Methylophilaceae.</title>
        <authorList>
            <person name="Salcher M."/>
            <person name="Schaefle D."/>
            <person name="Kaspar M."/>
            <person name="Neuenschwander S.M."/>
            <person name="Ghai R."/>
        </authorList>
    </citation>
    <scope>NUCLEOTIDE SEQUENCE [LARGE SCALE GENOMIC DNA]</scope>
    <source>
        <strain evidence="17">MMS-M-51</strain>
    </source>
</reference>
<dbReference type="Gene3D" id="2.40.170.20">
    <property type="entry name" value="TonB-dependent receptor, beta-barrel domain"/>
    <property type="match status" value="1"/>
</dbReference>
<evidence type="ECO:0000256" key="10">
    <source>
        <dbReference type="ARBA" id="ARBA00023237"/>
    </source>
</evidence>
<keyword evidence="6" id="KW-0408">Iron</keyword>
<sequence>MKPISKPLSLIGLLLTTPAFAAEDDKKAVELSEVVVSADFRPSTAQKTAVSLTEINKETIESRGAQHLEEVLNLAPNVNISAGASRGRFFQIRGMGILSQYDNPVNPSVGLIIDGIDFSRLGGAATMFDIDAVEVLQGPQGTKFGPNAIAGAITMRSVEPTKAFKMRAQAGMGEYNTLNLGVAVGGTIVEDQLLGRASIYTHKSDGYMQNDTLGRDNTQKQDELTFRSKFKLFATEDLTFDFTLMHVNVDNGYDAFTLDNSRRSRSNQPGVDTQNTNAFAVKANWQASDAVIIQSEASYLNSSSTYSFDGDWRTENDGEKHNRDRDNYAFELRALSDSAGRIFNGSTDWTVGVYRFVQDEKFKSRLDYRSFGPSEITQVAGKYNTENTAVFGQLDSHLSDKLTLISGLRVEAFKAEYADSGTVKTIPSSVRKNVNEVLLGAKLGLNYQANANQLLYTTLTRGYKPGGINNNANLPQNQREFNTEYMWNVETGLKSSWLDGSLITNLAAFYAKRLDAQTQSSTYTPNTGSFIDFYDNAARATHQGLEASIDWFMTDHFRVMGSLGYLDAKFDSYQNANPSAYNPEGRQVAHAPKYTVNLGAEFYASEAWTLRANVEGKDGFYFSDSHNAQSNGYALLNASADYRYDKHWTVRIWARNMLDKDYATRGFFFPNNPANGFLISEKYVQYGEPRVAGFTVTYDY</sequence>
<evidence type="ECO:0000256" key="7">
    <source>
        <dbReference type="ARBA" id="ARBA00023065"/>
    </source>
</evidence>
<comment type="similarity">
    <text evidence="11 12">Belongs to the TonB-dependent receptor family.</text>
</comment>
<dbReference type="RefSeq" id="WP_140003248.1">
    <property type="nucleotide sequence ID" value="NZ_CP040946.1"/>
</dbReference>
<evidence type="ECO:0000256" key="2">
    <source>
        <dbReference type="ARBA" id="ARBA00022448"/>
    </source>
</evidence>
<evidence type="ECO:0000256" key="3">
    <source>
        <dbReference type="ARBA" id="ARBA00022452"/>
    </source>
</evidence>
<dbReference type="PANTHER" id="PTHR32552:SF81">
    <property type="entry name" value="TONB-DEPENDENT OUTER MEMBRANE RECEPTOR"/>
    <property type="match status" value="1"/>
</dbReference>
<dbReference type="PROSITE" id="PS52016">
    <property type="entry name" value="TONB_DEPENDENT_REC_3"/>
    <property type="match status" value="1"/>
</dbReference>
<keyword evidence="9 11" id="KW-0472">Membrane</keyword>
<dbReference type="OrthoDB" id="8538693at2"/>